<accession>A0ABW0WXR4</accession>
<protein>
    <submittedName>
        <fullName evidence="2">Esterase/lipase family protein</fullName>
    </submittedName>
</protein>
<dbReference type="EMBL" id="JBHSOF010000001">
    <property type="protein sequence ID" value="MFC5661631.1"/>
    <property type="molecule type" value="Genomic_DNA"/>
</dbReference>
<dbReference type="RefSeq" id="WP_380223192.1">
    <property type="nucleotide sequence ID" value="NZ_JBHSOF010000001.1"/>
</dbReference>
<reference evidence="3" key="1">
    <citation type="journal article" date="2019" name="Int. J. Syst. Evol. Microbiol.">
        <title>The Global Catalogue of Microorganisms (GCM) 10K type strain sequencing project: providing services to taxonomists for standard genome sequencing and annotation.</title>
        <authorList>
            <consortium name="The Broad Institute Genomics Platform"/>
            <consortium name="The Broad Institute Genome Sequencing Center for Infectious Disease"/>
            <person name="Wu L."/>
            <person name="Ma J."/>
        </authorList>
    </citation>
    <scope>NUCLEOTIDE SEQUENCE [LARGE SCALE GENOMIC DNA]</scope>
    <source>
        <strain evidence="3">CGMCC 4.1437</strain>
    </source>
</reference>
<dbReference type="Gene3D" id="3.40.50.1820">
    <property type="entry name" value="alpha/beta hydrolase"/>
    <property type="match status" value="1"/>
</dbReference>
<dbReference type="InterPro" id="IPR000073">
    <property type="entry name" value="AB_hydrolase_1"/>
</dbReference>
<dbReference type="SUPFAM" id="SSF53474">
    <property type="entry name" value="alpha/beta-Hydrolases"/>
    <property type="match status" value="1"/>
</dbReference>
<evidence type="ECO:0000259" key="1">
    <source>
        <dbReference type="Pfam" id="PF00561"/>
    </source>
</evidence>
<feature type="domain" description="AB hydrolase-1" evidence="1">
    <location>
        <begin position="117"/>
        <end position="157"/>
    </location>
</feature>
<evidence type="ECO:0000313" key="2">
    <source>
        <dbReference type="EMBL" id="MFC5661631.1"/>
    </source>
</evidence>
<dbReference type="InterPro" id="IPR029058">
    <property type="entry name" value="AB_hydrolase_fold"/>
</dbReference>
<dbReference type="Pfam" id="PF00561">
    <property type="entry name" value="Abhydrolase_1"/>
    <property type="match status" value="1"/>
</dbReference>
<comment type="caution">
    <text evidence="2">The sequence shown here is derived from an EMBL/GenBank/DDBJ whole genome shotgun (WGS) entry which is preliminary data.</text>
</comment>
<evidence type="ECO:0000313" key="3">
    <source>
        <dbReference type="Proteomes" id="UP001595975"/>
    </source>
</evidence>
<gene>
    <name evidence="2" type="ORF">ACFP3U_01395</name>
</gene>
<name>A0ABW0WXR4_9ACTN</name>
<organism evidence="2 3">
    <name type="scientific">Kitasatospora misakiensis</name>
    <dbReference type="NCBI Taxonomy" id="67330"/>
    <lineage>
        <taxon>Bacteria</taxon>
        <taxon>Bacillati</taxon>
        <taxon>Actinomycetota</taxon>
        <taxon>Actinomycetes</taxon>
        <taxon>Kitasatosporales</taxon>
        <taxon>Streptomycetaceae</taxon>
        <taxon>Kitasatospora</taxon>
    </lineage>
</organism>
<keyword evidence="3" id="KW-1185">Reference proteome</keyword>
<sequence length="534" mass="58661">MSTPSARLPIVYVRGYAGGTPGIEKAVTDPFYGFNEGSTHVRVGRQDSPVFYQFESPLLRLFTDEGYHVFVEGGQQAYLDHHAKDIPPDSVWIHRFYDRCSGTWGGSPESFGLERAAEDLLRLIEQLQEKTGAPRVNLVAHSMGGLICRCLLQKIIPEQRKGRRATDYVSKLFTYGTPHGGISFAVGFGIPEALRDTFNFNGSDIFGPERMYQYLTPDPDPDGPPDDWRAVDMPDDDGTGTAEDAAGGFPLDRVFCMIGTNSADYDVAHGLSAAAVGPRSDGLVQIENAQVTGSNRAFTYRSHSGQYGLVNSEEGYQNLRRFLFGDLRARAELVGVRLPDGDKDVTWQAEVRLKVRGLAVLLHERVASHWCPIQLSDPAPTTRRARTAGDGAVQLATAFLASRLLPRREDADRPPADADRPGAAEPVRFALDLRLLGLREHDGFFGFGDHLEQTADFSDTLIVDVDTNGPRPAAWAHWNSEVSGAIRDLHPTGPPLPDEDPRAEAWLAHIALPATTRPILGPDARIRLTVDPWS</sequence>
<proteinExistence type="predicted"/>
<dbReference type="Proteomes" id="UP001595975">
    <property type="component" value="Unassembled WGS sequence"/>
</dbReference>